<keyword evidence="1" id="KW-0732">Signal</keyword>
<feature type="chain" id="PRO_5022850473" evidence="1">
    <location>
        <begin position="22"/>
        <end position="441"/>
    </location>
</feature>
<reference evidence="2 3" key="1">
    <citation type="submission" date="2019-04" db="EMBL/GenBank/DDBJ databases">
        <title>Geobacter ruber sp. nov., ferric-reducing bacteria isolated from paddy soil.</title>
        <authorList>
            <person name="Xu Z."/>
            <person name="Masuda Y."/>
            <person name="Itoh H."/>
            <person name="Senoo K."/>
        </authorList>
    </citation>
    <scope>NUCLEOTIDE SEQUENCE [LARGE SCALE GENOMIC DNA]</scope>
    <source>
        <strain evidence="2 3">Red88</strain>
    </source>
</reference>
<protein>
    <submittedName>
        <fullName evidence="2">Uncharacterized protein</fullName>
    </submittedName>
</protein>
<evidence type="ECO:0000256" key="1">
    <source>
        <dbReference type="SAM" id="SignalP"/>
    </source>
</evidence>
<feature type="signal peptide" evidence="1">
    <location>
        <begin position="1"/>
        <end position="21"/>
    </location>
</feature>
<sequence length="441" mass="44227">MEVFMKRILAGLAVCAMTVLYGCGGGGTAAQSTVSGTASQGAALASGTTVTLTDAKGATKTAKVGANGAFSVVVDGLTAPFLLNAGTYYSFAAAPGTTNINPLTNLSMQLAEGTATVTTTLPTNFTTQFAAVVVSLKAALSGLYPASVTASTDFLNGNISIGSGVDKVFDNATITAPDTNGNYAISISGQTVVSGTTSSGTVTATPNATAISTATASVFPIAFTSSMFSGKTTTNPTTWNGSVALNTKVWHADGTWTQMTSLNGSAVGTGSGTWSINSSGQLIFTTTAATYTTTLNSPTTVTLVSYTSTGLTVFGDGVQMVFTYASGSAPVFTSAMLSGKTFSAHGVRADGSTFSATVTYNADGTITGMTDGHWSINQAGNLVFSYTPTGGGTETDTLAIVSTSGIQGTAGYAIYCSGSYIELGGLYPGETGNYTVTVALQ</sequence>
<dbReference type="PROSITE" id="PS51257">
    <property type="entry name" value="PROKAR_LIPOPROTEIN"/>
    <property type="match status" value="1"/>
</dbReference>
<comment type="caution">
    <text evidence="2">The sequence shown here is derived from an EMBL/GenBank/DDBJ whole genome shotgun (WGS) entry which is preliminary data.</text>
</comment>
<dbReference type="AlphaFoldDB" id="A0A5A9XMZ5"/>
<keyword evidence="3" id="KW-1185">Reference proteome</keyword>
<name>A0A5A9XMZ5_9BACT</name>
<evidence type="ECO:0000313" key="2">
    <source>
        <dbReference type="EMBL" id="KAA0894220.1"/>
    </source>
</evidence>
<dbReference type="EMBL" id="SRSD01000002">
    <property type="protein sequence ID" value="KAA0894220.1"/>
    <property type="molecule type" value="Genomic_DNA"/>
</dbReference>
<evidence type="ECO:0000313" key="3">
    <source>
        <dbReference type="Proteomes" id="UP000324298"/>
    </source>
</evidence>
<accession>A0A5A9XMZ5</accession>
<organism evidence="2 3">
    <name type="scientific">Oryzomonas rubra</name>
    <dbReference type="NCBI Taxonomy" id="2509454"/>
    <lineage>
        <taxon>Bacteria</taxon>
        <taxon>Pseudomonadati</taxon>
        <taxon>Thermodesulfobacteriota</taxon>
        <taxon>Desulfuromonadia</taxon>
        <taxon>Geobacterales</taxon>
        <taxon>Geobacteraceae</taxon>
        <taxon>Oryzomonas</taxon>
    </lineage>
</organism>
<dbReference type="RefSeq" id="WP_149306377.1">
    <property type="nucleotide sequence ID" value="NZ_SRSD01000002.1"/>
</dbReference>
<proteinExistence type="predicted"/>
<dbReference type="Proteomes" id="UP000324298">
    <property type="component" value="Unassembled WGS sequence"/>
</dbReference>
<gene>
    <name evidence="2" type="ORF">ET418_04495</name>
</gene>